<dbReference type="EMBL" id="MTLA01000195">
    <property type="protein sequence ID" value="OOP67419.1"/>
    <property type="molecule type" value="Genomic_DNA"/>
</dbReference>
<dbReference type="Proteomes" id="UP000189761">
    <property type="component" value="Unassembled WGS sequence"/>
</dbReference>
<accession>A0A8E2LER1</accession>
<name>A0A8E2LER1_9BACI</name>
<organism evidence="1 2">
    <name type="scientific">Heyndrickxia oleronia</name>
    <dbReference type="NCBI Taxonomy" id="38875"/>
    <lineage>
        <taxon>Bacteria</taxon>
        <taxon>Bacillati</taxon>
        <taxon>Bacillota</taxon>
        <taxon>Bacilli</taxon>
        <taxon>Bacillales</taxon>
        <taxon>Bacillaceae</taxon>
        <taxon>Heyndrickxia</taxon>
    </lineage>
</organism>
<dbReference type="AlphaFoldDB" id="A0A8E2LER1"/>
<proteinExistence type="predicted"/>
<evidence type="ECO:0000313" key="2">
    <source>
        <dbReference type="Proteomes" id="UP000189761"/>
    </source>
</evidence>
<evidence type="ECO:0000313" key="1">
    <source>
        <dbReference type="EMBL" id="OOP67419.1"/>
    </source>
</evidence>
<protein>
    <submittedName>
        <fullName evidence="1">Uncharacterized protein</fullName>
    </submittedName>
</protein>
<sequence>MTFTELGKYYTEVYGPYFIESAFDSFISALGGQYPTLATHNDYKLSLKNIIIEQSEKNSYLYNFIAKVGCQKNGVEEKTASVEGIVLFSEKEKGKIEGFRYLDGNGLSEILRTSN</sequence>
<reference evidence="1 2" key="1">
    <citation type="submission" date="2017-01" db="EMBL/GenBank/DDBJ databases">
        <title>Draft genome sequence of Bacillus oleronius.</title>
        <authorList>
            <person name="Allam M."/>
        </authorList>
    </citation>
    <scope>NUCLEOTIDE SEQUENCE [LARGE SCALE GENOMIC DNA]</scope>
    <source>
        <strain evidence="1 2">DSM 9356</strain>
    </source>
</reference>
<comment type="caution">
    <text evidence="1">The sequence shown here is derived from an EMBL/GenBank/DDBJ whole genome shotgun (WGS) entry which is preliminary data.</text>
</comment>
<dbReference type="RefSeq" id="WP_078110662.1">
    <property type="nucleotide sequence ID" value="NZ_CP065424.1"/>
</dbReference>
<keyword evidence="2" id="KW-1185">Reference proteome</keyword>
<gene>
    <name evidence="1" type="ORF">BWZ43_15820</name>
</gene>